<feature type="domain" description="Opine dehydrogenase" evidence="1">
    <location>
        <begin position="195"/>
        <end position="360"/>
    </location>
</feature>
<dbReference type="InParanoid" id="A9UU02"/>
<gene>
    <name evidence="2" type="ORF">MONBRDRAFT_1409</name>
</gene>
<feature type="non-terminal residue" evidence="2">
    <location>
        <position position="1"/>
    </location>
</feature>
<dbReference type="Pfam" id="PF02317">
    <property type="entry name" value="Octopine_DH"/>
    <property type="match status" value="1"/>
</dbReference>
<dbReference type="Proteomes" id="UP000001357">
    <property type="component" value="Unassembled WGS sequence"/>
</dbReference>
<dbReference type="GeneID" id="5889028"/>
<accession>A9UU02</accession>
<dbReference type="EMBL" id="CH991545">
    <property type="protein sequence ID" value="EDQ91335.1"/>
    <property type="molecule type" value="Genomic_DNA"/>
</dbReference>
<dbReference type="InterPro" id="IPR013328">
    <property type="entry name" value="6PGD_dom2"/>
</dbReference>
<dbReference type="SUPFAM" id="SSF48179">
    <property type="entry name" value="6-phosphogluconate dehydrogenase C-terminal domain-like"/>
    <property type="match status" value="1"/>
</dbReference>
<keyword evidence="3" id="KW-1185">Reference proteome</keyword>
<reference evidence="2 3" key="1">
    <citation type="journal article" date="2008" name="Nature">
        <title>The genome of the choanoflagellate Monosiga brevicollis and the origin of metazoans.</title>
        <authorList>
            <consortium name="JGI Sequencing"/>
            <person name="King N."/>
            <person name="Westbrook M.J."/>
            <person name="Young S.L."/>
            <person name="Kuo A."/>
            <person name="Abedin M."/>
            <person name="Chapman J."/>
            <person name="Fairclough S."/>
            <person name="Hellsten U."/>
            <person name="Isogai Y."/>
            <person name="Letunic I."/>
            <person name="Marr M."/>
            <person name="Pincus D."/>
            <person name="Putnam N."/>
            <person name="Rokas A."/>
            <person name="Wright K.J."/>
            <person name="Zuzow R."/>
            <person name="Dirks W."/>
            <person name="Good M."/>
            <person name="Goodstein D."/>
            <person name="Lemons D."/>
            <person name="Li W."/>
            <person name="Lyons J.B."/>
            <person name="Morris A."/>
            <person name="Nichols S."/>
            <person name="Richter D.J."/>
            <person name="Salamov A."/>
            <person name="Bork P."/>
            <person name="Lim W.A."/>
            <person name="Manning G."/>
            <person name="Miller W.T."/>
            <person name="McGinnis W."/>
            <person name="Shapiro H."/>
            <person name="Tjian R."/>
            <person name="Grigoriev I.V."/>
            <person name="Rokhsar D."/>
        </authorList>
    </citation>
    <scope>NUCLEOTIDE SEQUENCE [LARGE SCALE GENOMIC DNA]</scope>
    <source>
        <strain evidence="3">MX1 / ATCC 50154</strain>
    </source>
</reference>
<dbReference type="InterPro" id="IPR051729">
    <property type="entry name" value="Opine/Lysopine_DH"/>
</dbReference>
<dbReference type="Gene3D" id="3.40.50.720">
    <property type="entry name" value="NAD(P)-binding Rossmann-like Domain"/>
    <property type="match status" value="1"/>
</dbReference>
<dbReference type="PANTHER" id="PTHR38015">
    <property type="entry name" value="BLR6086 PROTEIN"/>
    <property type="match status" value="1"/>
</dbReference>
<dbReference type="InterPro" id="IPR008927">
    <property type="entry name" value="6-PGluconate_DH-like_C_sf"/>
</dbReference>
<dbReference type="InterPro" id="IPR036291">
    <property type="entry name" value="NAD(P)-bd_dom_sf"/>
</dbReference>
<dbReference type="RefSeq" id="XP_001743757.1">
    <property type="nucleotide sequence ID" value="XM_001743705.1"/>
</dbReference>
<protein>
    <recommendedName>
        <fullName evidence="1">Opine dehydrogenase domain-containing protein</fullName>
    </recommendedName>
</protein>
<evidence type="ECO:0000313" key="3">
    <source>
        <dbReference type="Proteomes" id="UP000001357"/>
    </source>
</evidence>
<dbReference type="GO" id="GO:0016491">
    <property type="term" value="F:oxidoreductase activity"/>
    <property type="evidence" value="ECO:0007669"/>
    <property type="project" value="InterPro"/>
</dbReference>
<evidence type="ECO:0000313" key="2">
    <source>
        <dbReference type="EMBL" id="EDQ91335.1"/>
    </source>
</evidence>
<dbReference type="KEGG" id="mbr:MONBRDRAFT_1409"/>
<dbReference type="PANTHER" id="PTHR38015:SF1">
    <property type="entry name" value="OPINE DEHYDROGENASE DOMAIN-CONTAINING PROTEIN"/>
    <property type="match status" value="1"/>
</dbReference>
<dbReference type="eggNOG" id="ENOG502RB5S">
    <property type="taxonomic scope" value="Eukaryota"/>
</dbReference>
<dbReference type="OMA" id="HPARYYS"/>
<dbReference type="SUPFAM" id="SSF51735">
    <property type="entry name" value="NAD(P)-binding Rossmann-fold domains"/>
    <property type="match status" value="1"/>
</dbReference>
<evidence type="ECO:0000259" key="1">
    <source>
        <dbReference type="Pfam" id="PF02317"/>
    </source>
</evidence>
<organism evidence="2 3">
    <name type="scientific">Monosiga brevicollis</name>
    <name type="common">Choanoflagellate</name>
    <dbReference type="NCBI Taxonomy" id="81824"/>
    <lineage>
        <taxon>Eukaryota</taxon>
        <taxon>Choanoflagellata</taxon>
        <taxon>Craspedida</taxon>
        <taxon>Salpingoecidae</taxon>
        <taxon>Monosiga</taxon>
    </lineage>
</organism>
<feature type="non-terminal residue" evidence="2">
    <location>
        <position position="376"/>
    </location>
</feature>
<dbReference type="AlphaFoldDB" id="A9UU02"/>
<dbReference type="InterPro" id="IPR003421">
    <property type="entry name" value="Opine_DH"/>
</dbReference>
<sequence>ITVCGGGNAAHVAAGRLVSGTRWHGADVKLFFSFEDEAKRFREGCERNGGVTVTTKESTYKGMPIAITADPAEGVAGSDVILMITPAFAHEPILKQIAPHVAEGAFVGAIPGPGGFDLLAQHALGDTMQEKDITLFAGTSLPWACRFTAYGEACSLLGSKSNVPVTIKPQSEDKAQVSLLDILNQVHIGTDFPVRGHFLNTTLWPTNAVIHPGVSYGIWHDWDGKPLTEAPLFYQNCNEFTGQVLSKLSDEIMLCKKVIEQRTGADMGSLMHINDYMIDCYGHSISDKSATHRIFATNDAFRGLTAPMTTLEDGTMVPNFNMRYFTEDLPHGLAVLRNIAELCEVETPMMDEVLLWAQEKCGHEYLVNGKIQGKDV</sequence>
<dbReference type="Gene3D" id="1.10.1040.10">
    <property type="entry name" value="N-(1-d-carboxylethyl)-l-norvaline Dehydrogenase, domain 2"/>
    <property type="match status" value="1"/>
</dbReference>
<name>A9UU02_MONBE</name>
<proteinExistence type="predicted"/>